<dbReference type="OrthoDB" id="9787483at2"/>
<proteinExistence type="predicted"/>
<evidence type="ECO:0000313" key="3">
    <source>
        <dbReference type="Proteomes" id="UP000254575"/>
    </source>
</evidence>
<name>A0A380N0R9_9GAMM</name>
<dbReference type="EMBL" id="UHIA01000004">
    <property type="protein sequence ID" value="SUO98390.1"/>
    <property type="molecule type" value="Genomic_DNA"/>
</dbReference>
<organism evidence="2 3">
    <name type="scientific">Suttonella indologenes</name>
    <dbReference type="NCBI Taxonomy" id="13276"/>
    <lineage>
        <taxon>Bacteria</taxon>
        <taxon>Pseudomonadati</taxon>
        <taxon>Pseudomonadota</taxon>
        <taxon>Gammaproteobacteria</taxon>
        <taxon>Cardiobacteriales</taxon>
        <taxon>Cardiobacteriaceae</taxon>
        <taxon>Suttonella</taxon>
    </lineage>
</organism>
<evidence type="ECO:0000256" key="1">
    <source>
        <dbReference type="SAM" id="MobiDB-lite"/>
    </source>
</evidence>
<protein>
    <submittedName>
        <fullName evidence="2">Uncharacterized protein</fullName>
    </submittedName>
</protein>
<dbReference type="Proteomes" id="UP000254575">
    <property type="component" value="Unassembled WGS sequence"/>
</dbReference>
<feature type="region of interest" description="Disordered" evidence="1">
    <location>
        <begin position="1"/>
        <end position="23"/>
    </location>
</feature>
<dbReference type="RefSeq" id="WP_115219226.1">
    <property type="nucleotide sequence ID" value="NZ_UHIA01000004.1"/>
</dbReference>
<reference evidence="2 3" key="1">
    <citation type="submission" date="2018-06" db="EMBL/GenBank/DDBJ databases">
        <authorList>
            <consortium name="Pathogen Informatics"/>
            <person name="Doyle S."/>
        </authorList>
    </citation>
    <scope>NUCLEOTIDE SEQUENCE [LARGE SCALE GENOMIC DNA]</scope>
    <source>
        <strain evidence="2 3">NCTC10717</strain>
    </source>
</reference>
<keyword evidence="3" id="KW-1185">Reference proteome</keyword>
<sequence length="64" mass="7290">MTSQDAAKRIAAIKNRQTPKQQVQDWQTLRHQQQLSGEFALAAALGVQSYDEEQIHMIAHLFGR</sequence>
<accession>A0A380N0R9</accession>
<dbReference type="AlphaFoldDB" id="A0A380N0R9"/>
<evidence type="ECO:0000313" key="2">
    <source>
        <dbReference type="EMBL" id="SUO98390.1"/>
    </source>
</evidence>
<gene>
    <name evidence="2" type="ORF">NCTC10717_02135</name>
</gene>